<keyword evidence="2" id="KW-1185">Reference proteome</keyword>
<gene>
    <name evidence="1" type="ORF">LKD48_06290</name>
</gene>
<evidence type="ECO:0000313" key="2">
    <source>
        <dbReference type="Proteomes" id="UP001198200"/>
    </source>
</evidence>
<organism evidence="1 2">
    <name type="scientific">Anthropogastromicrobium aceti</name>
    <dbReference type="NCBI Taxonomy" id="2981768"/>
    <lineage>
        <taxon>Bacteria</taxon>
        <taxon>Bacillati</taxon>
        <taxon>Bacillota</taxon>
        <taxon>Clostridia</taxon>
        <taxon>Lachnospirales</taxon>
        <taxon>Lachnospiraceae</taxon>
        <taxon>Anthropogastromicrobium</taxon>
    </lineage>
</organism>
<sequence>MEKSKQQKNKVRFVVVREFSGEKSMREAFEQLIERQTCEHFEEWRQQREMAENAA</sequence>
<protein>
    <submittedName>
        <fullName evidence="1">Uncharacterized protein</fullName>
    </submittedName>
</protein>
<dbReference type="Proteomes" id="UP001198200">
    <property type="component" value="Unassembled WGS sequence"/>
</dbReference>
<accession>A0AAE3E352</accession>
<name>A0AAE3E352_9FIRM</name>
<reference evidence="1 2" key="1">
    <citation type="submission" date="2021-10" db="EMBL/GenBank/DDBJ databases">
        <title>Anaerobic single-cell dispensing facilitates the cultivation of human gut bacteria.</title>
        <authorList>
            <person name="Afrizal A."/>
        </authorList>
    </citation>
    <scope>NUCLEOTIDE SEQUENCE [LARGE SCALE GENOMIC DNA]</scope>
    <source>
        <strain evidence="1 2">CLA-AA-H224</strain>
    </source>
</reference>
<dbReference type="RefSeq" id="WP_171027916.1">
    <property type="nucleotide sequence ID" value="NZ_JAJEQN010000012.1"/>
</dbReference>
<proteinExistence type="predicted"/>
<dbReference type="EMBL" id="JAJEQN010000012">
    <property type="protein sequence ID" value="MCC2221257.1"/>
    <property type="molecule type" value="Genomic_DNA"/>
</dbReference>
<dbReference type="AlphaFoldDB" id="A0AAE3E352"/>
<comment type="caution">
    <text evidence="1">The sequence shown here is derived from an EMBL/GenBank/DDBJ whole genome shotgun (WGS) entry which is preliminary data.</text>
</comment>
<dbReference type="GeneID" id="79856037"/>
<evidence type="ECO:0000313" key="1">
    <source>
        <dbReference type="EMBL" id="MCC2221257.1"/>
    </source>
</evidence>